<evidence type="ECO:0000256" key="1">
    <source>
        <dbReference type="SAM" id="Phobius"/>
    </source>
</evidence>
<keyword evidence="1" id="KW-1133">Transmembrane helix</keyword>
<name>A0A7L9J0R2_9MICO</name>
<protein>
    <submittedName>
        <fullName evidence="2">Uncharacterized protein</fullName>
    </submittedName>
</protein>
<feature type="transmembrane region" description="Helical" evidence="1">
    <location>
        <begin position="12"/>
        <end position="36"/>
    </location>
</feature>
<dbReference type="Proteomes" id="UP000593998">
    <property type="component" value="Chromosome"/>
</dbReference>
<keyword evidence="1" id="KW-0812">Transmembrane</keyword>
<dbReference type="RefSeq" id="WP_192911234.1">
    <property type="nucleotide sequence ID" value="NZ_CP062789.1"/>
</dbReference>
<evidence type="ECO:0000313" key="2">
    <source>
        <dbReference type="EMBL" id="QOK22954.1"/>
    </source>
</evidence>
<dbReference type="AlphaFoldDB" id="A0A7L9J0R2"/>
<evidence type="ECO:0000313" key="3">
    <source>
        <dbReference type="Proteomes" id="UP000593998"/>
    </source>
</evidence>
<reference evidence="2 3" key="1">
    <citation type="submission" date="2020-10" db="EMBL/GenBank/DDBJ databases">
        <title>Janibacter indicus TT2 genome sequence.</title>
        <authorList>
            <person name="Lee K."/>
            <person name="Ganzorig M."/>
        </authorList>
    </citation>
    <scope>NUCLEOTIDE SEQUENCE [LARGE SCALE GENOMIC DNA]</scope>
    <source>
        <strain evidence="2 3">TT2</strain>
    </source>
</reference>
<gene>
    <name evidence="2" type="ORF">IGS73_00415</name>
</gene>
<keyword evidence="1" id="KW-0472">Membrane</keyword>
<proteinExistence type="predicted"/>
<organism evidence="2 3">
    <name type="scientific">Janibacter indicus</name>
    <dbReference type="NCBI Taxonomy" id="857417"/>
    <lineage>
        <taxon>Bacteria</taxon>
        <taxon>Bacillati</taxon>
        <taxon>Actinomycetota</taxon>
        <taxon>Actinomycetes</taxon>
        <taxon>Micrococcales</taxon>
        <taxon>Intrasporangiaceae</taxon>
        <taxon>Janibacter</taxon>
    </lineage>
</organism>
<dbReference type="EMBL" id="CP062789">
    <property type="protein sequence ID" value="QOK22954.1"/>
    <property type="molecule type" value="Genomic_DNA"/>
</dbReference>
<sequence length="45" mass="4891">MRIFVPSAGTFASWLVALPFSAALIGVPATALRLILGPRRRSRPR</sequence>
<accession>A0A7L9J0R2</accession>